<reference evidence="8 9" key="1">
    <citation type="submission" date="2024-04" db="EMBL/GenBank/DDBJ databases">
        <title>Genome sequencing and metabolic network reconstruction of aminoacids and betaine degradation by Anoxynatronum sibiricum.</title>
        <authorList>
            <person name="Detkova E.N."/>
            <person name="Boltjanskaja Y.V."/>
            <person name="Mardanov A.V."/>
            <person name="Kevbrin V."/>
        </authorList>
    </citation>
    <scope>NUCLEOTIDE SEQUENCE [LARGE SCALE GENOMIC DNA]</scope>
    <source>
        <strain evidence="8 9">Z-7981</strain>
    </source>
</reference>
<dbReference type="Proteomes" id="UP001407405">
    <property type="component" value="Unassembled WGS sequence"/>
</dbReference>
<evidence type="ECO:0000256" key="1">
    <source>
        <dbReference type="ARBA" id="ARBA00004651"/>
    </source>
</evidence>
<dbReference type="InterPro" id="IPR003370">
    <property type="entry name" value="Chromate_transpt"/>
</dbReference>
<dbReference type="PANTHER" id="PTHR43663:SF2">
    <property type="entry name" value="CHROMATE TRANSPORT PROTEIN-RELATED"/>
    <property type="match status" value="1"/>
</dbReference>
<dbReference type="RefSeq" id="WP_343185351.1">
    <property type="nucleotide sequence ID" value="NZ_JBCITM010000004.1"/>
</dbReference>
<feature type="transmembrane region" description="Helical" evidence="7">
    <location>
        <begin position="12"/>
        <end position="31"/>
    </location>
</feature>
<feature type="transmembrane region" description="Helical" evidence="7">
    <location>
        <begin position="77"/>
        <end position="100"/>
    </location>
</feature>
<evidence type="ECO:0000256" key="6">
    <source>
        <dbReference type="ARBA" id="ARBA00023136"/>
    </source>
</evidence>
<evidence type="ECO:0000256" key="7">
    <source>
        <dbReference type="SAM" id="Phobius"/>
    </source>
</evidence>
<dbReference type="InterPro" id="IPR052518">
    <property type="entry name" value="CHR_Transporter"/>
</dbReference>
<name>A0ABU9VSA0_9CLOT</name>
<feature type="transmembrane region" description="Helical" evidence="7">
    <location>
        <begin position="144"/>
        <end position="172"/>
    </location>
</feature>
<protein>
    <submittedName>
        <fullName evidence="8">Chromate transporter</fullName>
    </submittedName>
</protein>
<evidence type="ECO:0000313" key="9">
    <source>
        <dbReference type="Proteomes" id="UP001407405"/>
    </source>
</evidence>
<feature type="transmembrane region" description="Helical" evidence="7">
    <location>
        <begin position="112"/>
        <end position="132"/>
    </location>
</feature>
<sequence>MKPSLWQLFQIFFRVGAFTFGGGYAMVPIIQKELVDRAHLMSNEDFLDTLAVCQSLPGAIAVNVSTYAGYQIAGKKGAAACVLGTVSPSFIAILIIAQFYQQIRNMAFMQQFFLGVRPAIVALLIVSLMKLYPSVPKNPFSYAISAITLILLHFLGLHPIPIIIGCMVSGYISERIKEGKTV</sequence>
<organism evidence="8 9">
    <name type="scientific">Anoxynatronum sibiricum</name>
    <dbReference type="NCBI Taxonomy" id="210623"/>
    <lineage>
        <taxon>Bacteria</taxon>
        <taxon>Bacillati</taxon>
        <taxon>Bacillota</taxon>
        <taxon>Clostridia</taxon>
        <taxon>Eubacteriales</taxon>
        <taxon>Clostridiaceae</taxon>
        <taxon>Anoxynatronum</taxon>
    </lineage>
</organism>
<keyword evidence="6 7" id="KW-0472">Membrane</keyword>
<proteinExistence type="inferred from homology"/>
<dbReference type="PANTHER" id="PTHR43663">
    <property type="entry name" value="CHROMATE TRANSPORT PROTEIN-RELATED"/>
    <property type="match status" value="1"/>
</dbReference>
<comment type="similarity">
    <text evidence="2">Belongs to the chromate ion transporter (CHR) (TC 2.A.51) family.</text>
</comment>
<comment type="caution">
    <text evidence="8">The sequence shown here is derived from an EMBL/GenBank/DDBJ whole genome shotgun (WGS) entry which is preliminary data.</text>
</comment>
<evidence type="ECO:0000313" key="8">
    <source>
        <dbReference type="EMBL" id="MEN1760029.1"/>
    </source>
</evidence>
<dbReference type="EMBL" id="JBCITM010000004">
    <property type="protein sequence ID" value="MEN1760029.1"/>
    <property type="molecule type" value="Genomic_DNA"/>
</dbReference>
<evidence type="ECO:0000256" key="3">
    <source>
        <dbReference type="ARBA" id="ARBA00022475"/>
    </source>
</evidence>
<evidence type="ECO:0000256" key="2">
    <source>
        <dbReference type="ARBA" id="ARBA00005262"/>
    </source>
</evidence>
<accession>A0ABU9VSA0</accession>
<keyword evidence="9" id="KW-1185">Reference proteome</keyword>
<keyword evidence="5 7" id="KW-1133">Transmembrane helix</keyword>
<evidence type="ECO:0000256" key="5">
    <source>
        <dbReference type="ARBA" id="ARBA00022989"/>
    </source>
</evidence>
<evidence type="ECO:0000256" key="4">
    <source>
        <dbReference type="ARBA" id="ARBA00022692"/>
    </source>
</evidence>
<gene>
    <name evidence="8" type="ORF">AAIG11_06075</name>
</gene>
<keyword evidence="3" id="KW-1003">Cell membrane</keyword>
<comment type="subcellular location">
    <subcellularLocation>
        <location evidence="1">Cell membrane</location>
        <topology evidence="1">Multi-pass membrane protein</topology>
    </subcellularLocation>
</comment>
<dbReference type="Pfam" id="PF02417">
    <property type="entry name" value="Chromate_transp"/>
    <property type="match status" value="1"/>
</dbReference>
<keyword evidence="4 7" id="KW-0812">Transmembrane</keyword>